<dbReference type="SMR" id="A0A0A1XLB5"/>
<dbReference type="OrthoDB" id="60866at2759"/>
<feature type="domain" description="Peptidase S1" evidence="7">
    <location>
        <begin position="39"/>
        <end position="260"/>
    </location>
</feature>
<keyword evidence="5" id="KW-1015">Disulfide bond</keyword>
<dbReference type="InterPro" id="IPR001254">
    <property type="entry name" value="Trypsin_dom"/>
</dbReference>
<dbReference type="FunFam" id="2.40.10.10:FF:000034">
    <property type="entry name" value="Eupolytin"/>
    <property type="match status" value="1"/>
</dbReference>
<dbReference type="GeneID" id="105208994"/>
<evidence type="ECO:0000313" key="8">
    <source>
        <dbReference type="EMBL" id="JAD11776.1"/>
    </source>
</evidence>
<dbReference type="EMBL" id="GBXI01002516">
    <property type="protein sequence ID" value="JAD11776.1"/>
    <property type="molecule type" value="Transcribed_RNA"/>
</dbReference>
<evidence type="ECO:0000259" key="7">
    <source>
        <dbReference type="PROSITE" id="PS50240"/>
    </source>
</evidence>
<reference evidence="8" key="2">
    <citation type="journal article" date="2015" name="Gigascience">
        <title>Reconstructing a comprehensive transcriptome assembly of a white-pupal translocated strain of the pest fruit fly Bactrocera cucurbitae.</title>
        <authorList>
            <person name="Sim S.B."/>
            <person name="Calla B."/>
            <person name="Hall B."/>
            <person name="DeRego T."/>
            <person name="Geib S.M."/>
        </authorList>
    </citation>
    <scope>NUCLEOTIDE SEQUENCE</scope>
</reference>
<dbReference type="GO" id="GO:0004252">
    <property type="term" value="F:serine-type endopeptidase activity"/>
    <property type="evidence" value="ECO:0007669"/>
    <property type="project" value="InterPro"/>
</dbReference>
<evidence type="ECO:0000256" key="1">
    <source>
        <dbReference type="ARBA" id="ARBA00007664"/>
    </source>
</evidence>
<feature type="signal peptide" evidence="6">
    <location>
        <begin position="1"/>
        <end position="23"/>
    </location>
</feature>
<name>A0A0A1XLB5_ZEUCU</name>
<dbReference type="GO" id="GO:0006508">
    <property type="term" value="P:proteolysis"/>
    <property type="evidence" value="ECO:0007669"/>
    <property type="project" value="UniProtKB-KW"/>
</dbReference>
<dbReference type="SMART" id="SM00020">
    <property type="entry name" value="Tryp_SPc"/>
    <property type="match status" value="1"/>
</dbReference>
<keyword evidence="4" id="KW-0720">Serine protease</keyword>
<dbReference type="Gene3D" id="2.40.10.10">
    <property type="entry name" value="Trypsin-like serine proteases"/>
    <property type="match status" value="1"/>
</dbReference>
<dbReference type="InterPro" id="IPR043504">
    <property type="entry name" value="Peptidase_S1_PA_chymotrypsin"/>
</dbReference>
<evidence type="ECO:0000256" key="2">
    <source>
        <dbReference type="ARBA" id="ARBA00022670"/>
    </source>
</evidence>
<evidence type="ECO:0000256" key="6">
    <source>
        <dbReference type="SAM" id="SignalP"/>
    </source>
</evidence>
<comment type="similarity">
    <text evidence="1">Belongs to the peptidase S1 family.</text>
</comment>
<protein>
    <submittedName>
        <fullName evidence="8">Serine protease SP24D</fullName>
    </submittedName>
</protein>
<dbReference type="PANTHER" id="PTHR24276:SF91">
    <property type="entry name" value="AT26814P-RELATED"/>
    <property type="match status" value="1"/>
</dbReference>
<feature type="chain" id="PRO_5001994898" evidence="6">
    <location>
        <begin position="24"/>
        <end position="267"/>
    </location>
</feature>
<keyword evidence="2 8" id="KW-0645">Protease</keyword>
<reference evidence="8" key="1">
    <citation type="submission" date="2014-11" db="EMBL/GenBank/DDBJ databases">
        <authorList>
            <person name="Geib S."/>
        </authorList>
    </citation>
    <scope>NUCLEOTIDE SEQUENCE</scope>
</reference>
<organism evidence="8">
    <name type="scientific">Zeugodacus cucurbitae</name>
    <name type="common">Melon fruit fly</name>
    <name type="synonym">Bactrocera cucurbitae</name>
    <dbReference type="NCBI Taxonomy" id="28588"/>
    <lineage>
        <taxon>Eukaryota</taxon>
        <taxon>Metazoa</taxon>
        <taxon>Ecdysozoa</taxon>
        <taxon>Arthropoda</taxon>
        <taxon>Hexapoda</taxon>
        <taxon>Insecta</taxon>
        <taxon>Pterygota</taxon>
        <taxon>Neoptera</taxon>
        <taxon>Endopterygota</taxon>
        <taxon>Diptera</taxon>
        <taxon>Brachycera</taxon>
        <taxon>Muscomorpha</taxon>
        <taxon>Tephritoidea</taxon>
        <taxon>Tephritidae</taxon>
        <taxon>Zeugodacus</taxon>
        <taxon>Zeugodacus</taxon>
    </lineage>
</organism>
<dbReference type="InterPro" id="IPR001314">
    <property type="entry name" value="Peptidase_S1A"/>
</dbReference>
<evidence type="ECO:0000256" key="4">
    <source>
        <dbReference type="ARBA" id="ARBA00022825"/>
    </source>
</evidence>
<sequence>MSLASNWLPILIITLAAFTISSAIVANESAVRERPQSRIFGGQNAAEGQFPYQVLVTRTFNGSMVICGGSIISRNYVVTAAQCVNGYPASNYWIRAGTVKFNTGGVVIQVAEVKIHPQYPTNSYEYDVALLRLSNPLNYSDTIKPILLASVELPEGTPTIISGWGGVASGGLANELQYNTAYTLNRTSCIQRLNTIPESIRCLVKSAGNGICGGDSGGPAAANGVLIGISSFYANSCNSSLPNGFTDVIYTRDWIRANSDSDCTCSA</sequence>
<accession>A0A0A1XLB5</accession>
<gene>
    <name evidence="8" type="primary">Sp24D_7</name>
    <name evidence="8" type="ORF">g.57103</name>
</gene>
<dbReference type="PROSITE" id="PS50240">
    <property type="entry name" value="TRYPSIN_DOM"/>
    <property type="match status" value="1"/>
</dbReference>
<proteinExistence type="inferred from homology"/>
<dbReference type="Pfam" id="PF00089">
    <property type="entry name" value="Trypsin"/>
    <property type="match status" value="1"/>
</dbReference>
<dbReference type="PANTHER" id="PTHR24276">
    <property type="entry name" value="POLYSERASE-RELATED"/>
    <property type="match status" value="1"/>
</dbReference>
<keyword evidence="6" id="KW-0732">Signal</keyword>
<dbReference type="SUPFAM" id="SSF50494">
    <property type="entry name" value="Trypsin-like serine proteases"/>
    <property type="match status" value="1"/>
</dbReference>
<dbReference type="PRINTS" id="PR00722">
    <property type="entry name" value="CHYMOTRYPSIN"/>
</dbReference>
<dbReference type="InterPro" id="IPR009003">
    <property type="entry name" value="Peptidase_S1_PA"/>
</dbReference>
<dbReference type="CDD" id="cd00190">
    <property type="entry name" value="Tryp_SPc"/>
    <property type="match status" value="1"/>
</dbReference>
<dbReference type="InterPro" id="IPR050430">
    <property type="entry name" value="Peptidase_S1"/>
</dbReference>
<evidence type="ECO:0000256" key="3">
    <source>
        <dbReference type="ARBA" id="ARBA00022801"/>
    </source>
</evidence>
<evidence type="ECO:0000256" key="5">
    <source>
        <dbReference type="ARBA" id="ARBA00023157"/>
    </source>
</evidence>
<keyword evidence="3" id="KW-0378">Hydrolase</keyword>
<dbReference type="AlphaFoldDB" id="A0A0A1XLB5"/>